<dbReference type="KEGG" id="qsa:O6P43_004390"/>
<evidence type="ECO:0000256" key="1">
    <source>
        <dbReference type="ARBA" id="ARBA00004123"/>
    </source>
</evidence>
<evidence type="ECO:0000256" key="3">
    <source>
        <dbReference type="ARBA" id="ARBA00017307"/>
    </source>
</evidence>
<comment type="caution">
    <text evidence="8">The sequence shown here is derived from an EMBL/GenBank/DDBJ whole genome shotgun (WGS) entry which is preliminary data.</text>
</comment>
<comment type="similarity">
    <text evidence="2">Belongs to the TAF8 family.</text>
</comment>
<comment type="subcellular location">
    <subcellularLocation>
        <location evidence="1">Nucleus</location>
    </subcellularLocation>
</comment>
<dbReference type="GO" id="GO:0046982">
    <property type="term" value="F:protein heterodimerization activity"/>
    <property type="evidence" value="ECO:0007669"/>
    <property type="project" value="InterPro"/>
</dbReference>
<dbReference type="PANTHER" id="PTHR46338:SF19">
    <property type="entry name" value="TRANSCRIPTION INITIATION FACTOR TFIID SUBUNIT 8"/>
    <property type="match status" value="1"/>
</dbReference>
<dbReference type="AlphaFoldDB" id="A0AAD7Q3T6"/>
<dbReference type="InterPro" id="IPR019473">
    <property type="entry name" value="TFIID_su8_C"/>
</dbReference>
<proteinExistence type="inferred from homology"/>
<dbReference type="SMART" id="SM00576">
    <property type="entry name" value="BTP"/>
    <property type="match status" value="1"/>
</dbReference>
<dbReference type="Pfam" id="PF07524">
    <property type="entry name" value="Bromo_TP"/>
    <property type="match status" value="1"/>
</dbReference>
<name>A0AAD7Q3T6_QUISA</name>
<keyword evidence="5" id="KW-0804">Transcription</keyword>
<evidence type="ECO:0000256" key="4">
    <source>
        <dbReference type="ARBA" id="ARBA00023015"/>
    </source>
</evidence>
<dbReference type="SUPFAM" id="SSF47113">
    <property type="entry name" value="Histone-fold"/>
    <property type="match status" value="1"/>
</dbReference>
<dbReference type="PANTHER" id="PTHR46338">
    <property type="entry name" value="TRANSCRIPTION INITIATION FACTOR TFIID SUBUNIT 8"/>
    <property type="match status" value="1"/>
</dbReference>
<reference evidence="8" key="1">
    <citation type="journal article" date="2023" name="Science">
        <title>Elucidation of the pathway for biosynthesis of saponin adjuvants from the soapbark tree.</title>
        <authorList>
            <person name="Reed J."/>
            <person name="Orme A."/>
            <person name="El-Demerdash A."/>
            <person name="Owen C."/>
            <person name="Martin L.B.B."/>
            <person name="Misra R.C."/>
            <person name="Kikuchi S."/>
            <person name="Rejzek M."/>
            <person name="Martin A.C."/>
            <person name="Harkess A."/>
            <person name="Leebens-Mack J."/>
            <person name="Louveau T."/>
            <person name="Stephenson M.J."/>
            <person name="Osbourn A."/>
        </authorList>
    </citation>
    <scope>NUCLEOTIDE SEQUENCE</scope>
    <source>
        <strain evidence="8">S10</strain>
    </source>
</reference>
<sequence length="374" mass="41797">MSNGGGETGREREQQNRHWKLGGDDFAKAIARIAVAQVCESEGFQTYQQSAHEILADVAVRYIRDIGKTAHYHANFAGRTECNVFDIVQGLEDLGSAQGFTGASDIDHCLGSSGVIREIIQYVTEAEQIPFAYSISRFPVVKYRKLTPSFLQKGEEPPGEHIPAWLPAFPDPETYTQSPTWNGMVLEPHGAKTDQEKHHGTGDRCLLNFQQQMLSNEFERPSLVDQADAKAKNIAVESNPFLAAPMQFGDKEVSSIVLPAKLSTAVKVDNTVVENRFQDNRVSVLETFAPAIEAIQGRCGDSEGQEKVRRPTVQFKLGNEKKFLGRMLDLSPQNKEFEKTLPWFGMENEKDDKKRKAEKILKESLENPNELAEL</sequence>
<dbReference type="GO" id="GO:0005669">
    <property type="term" value="C:transcription factor TFIID complex"/>
    <property type="evidence" value="ECO:0007669"/>
    <property type="project" value="InterPro"/>
</dbReference>
<dbReference type="EMBL" id="JARAOO010000003">
    <property type="protein sequence ID" value="KAJ7974299.1"/>
    <property type="molecule type" value="Genomic_DNA"/>
</dbReference>
<evidence type="ECO:0000313" key="9">
    <source>
        <dbReference type="Proteomes" id="UP001163823"/>
    </source>
</evidence>
<dbReference type="CDD" id="cd08049">
    <property type="entry name" value="TAF8"/>
    <property type="match status" value="1"/>
</dbReference>
<evidence type="ECO:0000259" key="7">
    <source>
        <dbReference type="SMART" id="SM00576"/>
    </source>
</evidence>
<evidence type="ECO:0000256" key="2">
    <source>
        <dbReference type="ARBA" id="ARBA00008767"/>
    </source>
</evidence>
<evidence type="ECO:0000256" key="6">
    <source>
        <dbReference type="ARBA" id="ARBA00023242"/>
    </source>
</evidence>
<dbReference type="InterPro" id="IPR006565">
    <property type="entry name" value="BTP"/>
</dbReference>
<dbReference type="Pfam" id="PF10406">
    <property type="entry name" value="TAF8_C"/>
    <property type="match status" value="1"/>
</dbReference>
<dbReference type="Proteomes" id="UP001163823">
    <property type="component" value="Chromosome 3"/>
</dbReference>
<protein>
    <recommendedName>
        <fullName evidence="3">Transcription initiation factor TFIID subunit 8</fullName>
    </recommendedName>
</protein>
<dbReference type="InterPro" id="IPR009072">
    <property type="entry name" value="Histone-fold"/>
</dbReference>
<evidence type="ECO:0000313" key="8">
    <source>
        <dbReference type="EMBL" id="KAJ7974299.1"/>
    </source>
</evidence>
<dbReference type="Gene3D" id="1.10.20.10">
    <property type="entry name" value="Histone, subunit A"/>
    <property type="match status" value="1"/>
</dbReference>
<feature type="domain" description="Bromodomain associated" evidence="7">
    <location>
        <begin position="24"/>
        <end position="100"/>
    </location>
</feature>
<accession>A0AAD7Q3T6</accession>
<keyword evidence="9" id="KW-1185">Reference proteome</keyword>
<keyword evidence="4" id="KW-0805">Transcription regulation</keyword>
<dbReference type="InterPro" id="IPR037818">
    <property type="entry name" value="TAF8"/>
</dbReference>
<keyword evidence="6" id="KW-0539">Nucleus</keyword>
<gene>
    <name evidence="8" type="ORF">O6P43_004390</name>
</gene>
<evidence type="ECO:0000256" key="5">
    <source>
        <dbReference type="ARBA" id="ARBA00023163"/>
    </source>
</evidence>
<organism evidence="8 9">
    <name type="scientific">Quillaja saponaria</name>
    <name type="common">Soap bark tree</name>
    <dbReference type="NCBI Taxonomy" id="32244"/>
    <lineage>
        <taxon>Eukaryota</taxon>
        <taxon>Viridiplantae</taxon>
        <taxon>Streptophyta</taxon>
        <taxon>Embryophyta</taxon>
        <taxon>Tracheophyta</taxon>
        <taxon>Spermatophyta</taxon>
        <taxon>Magnoliopsida</taxon>
        <taxon>eudicotyledons</taxon>
        <taxon>Gunneridae</taxon>
        <taxon>Pentapetalae</taxon>
        <taxon>rosids</taxon>
        <taxon>fabids</taxon>
        <taxon>Fabales</taxon>
        <taxon>Quillajaceae</taxon>
        <taxon>Quillaja</taxon>
    </lineage>
</organism>